<sequence length="60" mass="7304">MVFKCGYYFCIIFVLWVYILLMVQIWIYKLLFFAKSSDIFYYEITALFVQFSAHQLPSQI</sequence>
<keyword evidence="1" id="KW-0472">Membrane</keyword>
<keyword evidence="1" id="KW-1133">Transmembrane helix</keyword>
<evidence type="ECO:0000313" key="2">
    <source>
        <dbReference type="EMBL" id="KEI71154.1"/>
    </source>
</evidence>
<evidence type="ECO:0000313" key="3">
    <source>
        <dbReference type="Proteomes" id="UP000027997"/>
    </source>
</evidence>
<dbReference type="EMBL" id="JOJP01000001">
    <property type="protein sequence ID" value="KEI71154.1"/>
    <property type="molecule type" value="Genomic_DNA"/>
</dbReference>
<dbReference type="Proteomes" id="UP000027997">
    <property type="component" value="Unassembled WGS sequence"/>
</dbReference>
<keyword evidence="3" id="KW-1185">Reference proteome</keyword>
<accession>A0A081KAH8</accession>
<evidence type="ECO:0000256" key="1">
    <source>
        <dbReference type="SAM" id="Phobius"/>
    </source>
</evidence>
<dbReference type="STRING" id="305900.GV64_10725"/>
<name>A0A081KAH8_9GAMM</name>
<keyword evidence="1" id="KW-0812">Transmembrane</keyword>
<protein>
    <submittedName>
        <fullName evidence="2">Uncharacterized protein</fullName>
    </submittedName>
</protein>
<organism evidence="2 3">
    <name type="scientific">Endozoicomonas elysicola</name>
    <dbReference type="NCBI Taxonomy" id="305900"/>
    <lineage>
        <taxon>Bacteria</taxon>
        <taxon>Pseudomonadati</taxon>
        <taxon>Pseudomonadota</taxon>
        <taxon>Gammaproteobacteria</taxon>
        <taxon>Oceanospirillales</taxon>
        <taxon>Endozoicomonadaceae</taxon>
        <taxon>Endozoicomonas</taxon>
    </lineage>
</organism>
<dbReference type="AlphaFoldDB" id="A0A081KAH8"/>
<gene>
    <name evidence="2" type="ORF">GV64_10725</name>
</gene>
<feature type="transmembrane region" description="Helical" evidence="1">
    <location>
        <begin position="6"/>
        <end position="27"/>
    </location>
</feature>
<comment type="caution">
    <text evidence="2">The sequence shown here is derived from an EMBL/GenBank/DDBJ whole genome shotgun (WGS) entry which is preliminary data.</text>
</comment>
<reference evidence="2 3" key="1">
    <citation type="submission" date="2014-06" db="EMBL/GenBank/DDBJ databases">
        <title>Whole Genome Sequences of Three Symbiotic Endozoicomonas Bacteria.</title>
        <authorList>
            <person name="Neave M.J."/>
            <person name="Apprill A."/>
            <person name="Voolstra C.R."/>
        </authorList>
    </citation>
    <scope>NUCLEOTIDE SEQUENCE [LARGE SCALE GENOMIC DNA]</scope>
    <source>
        <strain evidence="2 3">DSM 22380</strain>
    </source>
</reference>
<proteinExistence type="predicted"/>